<feature type="coiled-coil region" evidence="1">
    <location>
        <begin position="490"/>
        <end position="536"/>
    </location>
</feature>
<evidence type="ECO:0000313" key="3">
    <source>
        <dbReference type="EMBL" id="CAF9912225.1"/>
    </source>
</evidence>
<dbReference type="Proteomes" id="UP000664169">
    <property type="component" value="Unassembled WGS sequence"/>
</dbReference>
<evidence type="ECO:0000256" key="1">
    <source>
        <dbReference type="SAM" id="Coils"/>
    </source>
</evidence>
<keyword evidence="1" id="KW-0175">Coiled coil</keyword>
<sequence length="678" mass="77072">MFLNINVRSVVESLATIHKGKIVQKASSPPSIKVISTALKKKFRKHVRRMVNNSSNEEHITGNDPIASDTVDSLFGTRSSVESNTDIGTAQNLLEELPQRNGSDQEDIVSAISTTTQDAVDVDRPVNTCYQETATVAADDTVPMPEGEWFRSTTRPAMETSTAQEIHDSGLHTDTLLIDQIPETSVPVSIHDAETSCDKGRAVASDVNAAENASQLPFNFQNVVDPISYLNMDIQQETSMRKCLDLSPSKDEWIPIAEGRPNQNYATRYLPTIIHENKKTLSKFIPAFCDDPANKEIFKSLKLAEIAFDSLEKHFKEAGLSDCVVEFLKPVNHPNRMLEELQRARREIQELRGKYQASQDELHALTEKGAATDVQGKARAPITVSELAELESDRDMWRQQFQALKEQKDNLDRDRQSLEAMKESLTTRADAISAQSDRMWQRQKEQHDFFTKHHQQGDQVAEGITNKMYQELVKEHEELRSLFAQCPIQLAKAVNEKVVLEQKLEVEKKRSRTTEVEELKRQLEELESEHQKSIFLKDIQEFHHDVEVVDLKMRLRELEWLRILTPEQIREAALNHALHEAEDFKGLYADSCLENARLHYELRLAQEYGLELGTIAELADRLDEMRLPETVWSPPAEWNSGFSKPTEATEKAAEAEPAAEERAEDASFVQWTDDSEIF</sequence>
<reference evidence="3" key="1">
    <citation type="submission" date="2021-03" db="EMBL/GenBank/DDBJ databases">
        <authorList>
            <person name="Tagirdzhanova G."/>
        </authorList>
    </citation>
    <scope>NUCLEOTIDE SEQUENCE</scope>
</reference>
<evidence type="ECO:0000256" key="2">
    <source>
        <dbReference type="SAM" id="MobiDB-lite"/>
    </source>
</evidence>
<proteinExistence type="predicted"/>
<protein>
    <submittedName>
        <fullName evidence="3">Uncharacterized protein</fullName>
    </submittedName>
</protein>
<dbReference type="EMBL" id="CAJPDQ010000007">
    <property type="protein sequence ID" value="CAF9912225.1"/>
    <property type="molecule type" value="Genomic_DNA"/>
</dbReference>
<comment type="caution">
    <text evidence="3">The sequence shown here is derived from an EMBL/GenBank/DDBJ whole genome shotgun (WGS) entry which is preliminary data.</text>
</comment>
<accession>A0A8H3EV56</accession>
<feature type="compositionally biased region" description="Basic and acidic residues" evidence="2">
    <location>
        <begin position="647"/>
        <end position="665"/>
    </location>
</feature>
<keyword evidence="4" id="KW-1185">Reference proteome</keyword>
<feature type="coiled-coil region" evidence="1">
    <location>
        <begin position="338"/>
        <end position="435"/>
    </location>
</feature>
<evidence type="ECO:0000313" key="4">
    <source>
        <dbReference type="Proteomes" id="UP000664169"/>
    </source>
</evidence>
<organism evidence="3 4">
    <name type="scientific">Gomphillus americanus</name>
    <dbReference type="NCBI Taxonomy" id="1940652"/>
    <lineage>
        <taxon>Eukaryota</taxon>
        <taxon>Fungi</taxon>
        <taxon>Dikarya</taxon>
        <taxon>Ascomycota</taxon>
        <taxon>Pezizomycotina</taxon>
        <taxon>Lecanoromycetes</taxon>
        <taxon>OSLEUM clade</taxon>
        <taxon>Ostropomycetidae</taxon>
        <taxon>Ostropales</taxon>
        <taxon>Graphidaceae</taxon>
        <taxon>Gomphilloideae</taxon>
        <taxon>Gomphillus</taxon>
    </lineage>
</organism>
<gene>
    <name evidence="3" type="ORF">GOMPHAMPRED_007599</name>
</gene>
<feature type="region of interest" description="Disordered" evidence="2">
    <location>
        <begin position="636"/>
        <end position="678"/>
    </location>
</feature>
<name>A0A8H3EV56_9LECA</name>
<dbReference type="AlphaFoldDB" id="A0A8H3EV56"/>